<dbReference type="EMBL" id="GL732530">
    <property type="protein sequence ID" value="EFX86329.1"/>
    <property type="molecule type" value="Genomic_DNA"/>
</dbReference>
<proteinExistence type="predicted"/>
<dbReference type="KEGG" id="dpx:DAPPUDRAFT_236960"/>
<accession>E9G2D4</accession>
<evidence type="ECO:0000313" key="3">
    <source>
        <dbReference type="Proteomes" id="UP000000305"/>
    </source>
</evidence>
<dbReference type="Proteomes" id="UP000000305">
    <property type="component" value="Unassembled WGS sequence"/>
</dbReference>
<dbReference type="HOGENOM" id="CLU_1054724_0_0_1"/>
<organism evidence="2 3">
    <name type="scientific">Daphnia pulex</name>
    <name type="common">Water flea</name>
    <dbReference type="NCBI Taxonomy" id="6669"/>
    <lineage>
        <taxon>Eukaryota</taxon>
        <taxon>Metazoa</taxon>
        <taxon>Ecdysozoa</taxon>
        <taxon>Arthropoda</taxon>
        <taxon>Crustacea</taxon>
        <taxon>Branchiopoda</taxon>
        <taxon>Diplostraca</taxon>
        <taxon>Cladocera</taxon>
        <taxon>Anomopoda</taxon>
        <taxon>Daphniidae</taxon>
        <taxon>Daphnia</taxon>
    </lineage>
</organism>
<name>E9G2D4_DAPPU</name>
<gene>
    <name evidence="2" type="ORF">DAPPUDRAFT_236960</name>
</gene>
<reference evidence="2 3" key="1">
    <citation type="journal article" date="2011" name="Science">
        <title>The ecoresponsive genome of Daphnia pulex.</title>
        <authorList>
            <person name="Colbourne J.K."/>
            <person name="Pfrender M.E."/>
            <person name="Gilbert D."/>
            <person name="Thomas W.K."/>
            <person name="Tucker A."/>
            <person name="Oakley T.H."/>
            <person name="Tokishita S."/>
            <person name="Aerts A."/>
            <person name="Arnold G.J."/>
            <person name="Basu M.K."/>
            <person name="Bauer D.J."/>
            <person name="Caceres C.E."/>
            <person name="Carmel L."/>
            <person name="Casola C."/>
            <person name="Choi J.H."/>
            <person name="Detter J.C."/>
            <person name="Dong Q."/>
            <person name="Dusheyko S."/>
            <person name="Eads B.D."/>
            <person name="Frohlich T."/>
            <person name="Geiler-Samerotte K.A."/>
            <person name="Gerlach D."/>
            <person name="Hatcher P."/>
            <person name="Jogdeo S."/>
            <person name="Krijgsveld J."/>
            <person name="Kriventseva E.V."/>
            <person name="Kultz D."/>
            <person name="Laforsch C."/>
            <person name="Lindquist E."/>
            <person name="Lopez J."/>
            <person name="Manak J.R."/>
            <person name="Muller J."/>
            <person name="Pangilinan J."/>
            <person name="Patwardhan R.P."/>
            <person name="Pitluck S."/>
            <person name="Pritham E.J."/>
            <person name="Rechtsteiner A."/>
            <person name="Rho M."/>
            <person name="Rogozin I.B."/>
            <person name="Sakarya O."/>
            <person name="Salamov A."/>
            <person name="Schaack S."/>
            <person name="Shapiro H."/>
            <person name="Shiga Y."/>
            <person name="Skalitzky C."/>
            <person name="Smith Z."/>
            <person name="Souvorov A."/>
            <person name="Sung W."/>
            <person name="Tang Z."/>
            <person name="Tsuchiya D."/>
            <person name="Tu H."/>
            <person name="Vos H."/>
            <person name="Wang M."/>
            <person name="Wolf Y.I."/>
            <person name="Yamagata H."/>
            <person name="Yamada T."/>
            <person name="Ye Y."/>
            <person name="Shaw J.R."/>
            <person name="Andrews J."/>
            <person name="Crease T.J."/>
            <person name="Tang H."/>
            <person name="Lucas S.M."/>
            <person name="Robertson H.M."/>
            <person name="Bork P."/>
            <person name="Koonin E.V."/>
            <person name="Zdobnov E.M."/>
            <person name="Grigoriev I.V."/>
            <person name="Lynch M."/>
            <person name="Boore J.L."/>
        </authorList>
    </citation>
    <scope>NUCLEOTIDE SEQUENCE [LARGE SCALE GENOMIC DNA]</scope>
</reference>
<feature type="compositionally biased region" description="Polar residues" evidence="1">
    <location>
        <begin position="128"/>
        <end position="142"/>
    </location>
</feature>
<evidence type="ECO:0000313" key="2">
    <source>
        <dbReference type="EMBL" id="EFX86329.1"/>
    </source>
</evidence>
<dbReference type="InParanoid" id="E9G2D4"/>
<feature type="region of interest" description="Disordered" evidence="1">
    <location>
        <begin position="121"/>
        <end position="152"/>
    </location>
</feature>
<feature type="compositionally biased region" description="Polar residues" evidence="1">
    <location>
        <begin position="73"/>
        <end position="85"/>
    </location>
</feature>
<feature type="compositionally biased region" description="Acidic residues" evidence="1">
    <location>
        <begin position="92"/>
        <end position="101"/>
    </location>
</feature>
<feature type="region of interest" description="Disordered" evidence="1">
    <location>
        <begin position="73"/>
        <end position="103"/>
    </location>
</feature>
<protein>
    <submittedName>
        <fullName evidence="2">Uncharacterized protein</fullName>
    </submittedName>
</protein>
<keyword evidence="3" id="KW-1185">Reference proteome</keyword>
<evidence type="ECO:0000256" key="1">
    <source>
        <dbReference type="SAM" id="MobiDB-lite"/>
    </source>
</evidence>
<dbReference type="AlphaFoldDB" id="E9G2D4"/>
<sequence>MNCISRAAQKSEIKFKKMKKPEGFRLAPVRVPAAAAAAAHGSNNNSARAAQHTFLTPPEFSIDVELTRQTSTSMCIGSNGSNKHGASNPPVEMEEEEEEELGSISYTHWRQSHRKLIARHQTDKSYLVSGSGTGRPSNASSPRNDDDDATDFQRTFFDRDPRLDKLRTILHHQQQQQQHDGLEKSKALTLQSNQFRIKTTPPIFLRTDGRMLDSGISGRRHAVSINNDGFSHYFNSLNFIKRGHSGKNYGIYGYLAAANRPRVE</sequence>